<comment type="caution">
    <text evidence="13">The sequence shown here is derived from an EMBL/GenBank/DDBJ whole genome shotgun (WGS) entry which is preliminary data.</text>
</comment>
<evidence type="ECO:0000259" key="12">
    <source>
        <dbReference type="PROSITE" id="PS01124"/>
    </source>
</evidence>
<dbReference type="InterPro" id="IPR018060">
    <property type="entry name" value="HTH_AraC"/>
</dbReference>
<dbReference type="InterPro" id="IPR009057">
    <property type="entry name" value="Homeodomain-like_sf"/>
</dbReference>
<dbReference type="GO" id="GO:0008168">
    <property type="term" value="F:methyltransferase activity"/>
    <property type="evidence" value="ECO:0007669"/>
    <property type="project" value="UniProtKB-KW"/>
</dbReference>
<keyword evidence="11" id="KW-0234">DNA repair</keyword>
<comment type="cofactor">
    <cofactor evidence="1">
        <name>Zn(2+)</name>
        <dbReference type="ChEBI" id="CHEBI:29105"/>
    </cofactor>
</comment>
<dbReference type="FunFam" id="3.40.10.10:FF:000001">
    <property type="entry name" value="DNA-3-methyladenine glycosylase 2"/>
    <property type="match status" value="1"/>
</dbReference>
<dbReference type="GO" id="GO:0043565">
    <property type="term" value="F:sequence-specific DNA binding"/>
    <property type="evidence" value="ECO:0007669"/>
    <property type="project" value="InterPro"/>
</dbReference>
<protein>
    <submittedName>
        <fullName evidence="13">AraC family transcriptional regulator of adaptative response / methylphosphotriester-DNA alkyltransferase methyltransferase</fullName>
    </submittedName>
</protein>
<dbReference type="Gene3D" id="3.40.10.10">
    <property type="entry name" value="DNA Methylphosphotriester Repair Domain"/>
    <property type="match status" value="1"/>
</dbReference>
<dbReference type="RefSeq" id="WP_114744500.1">
    <property type="nucleotide sequence ID" value="NZ_QQAY01000002.1"/>
</dbReference>
<evidence type="ECO:0000256" key="3">
    <source>
        <dbReference type="ARBA" id="ARBA00022679"/>
    </source>
</evidence>
<sequence>MQILTMTFDEKWEQVLQCNGNYDGMFYTAVKTTKIYCRPSCRSRKPKKENVEFYDTREEAKDAGFRACKRCQPDAPFSPQLTLVSTVFDYFHKHYNERIKLQDIADHAGVSMYYLERFFKKETRKTLNEMLEIIRIDKAASLLKSTDKTNLEICYEAGFQSPSNFYKSFRKVKGFTPSDYRKRFQETTIQ</sequence>
<keyword evidence="6" id="KW-0862">Zinc</keyword>
<keyword evidence="14" id="KW-1185">Reference proteome</keyword>
<evidence type="ECO:0000256" key="1">
    <source>
        <dbReference type="ARBA" id="ARBA00001947"/>
    </source>
</evidence>
<keyword evidence="5" id="KW-0227">DNA damage</keyword>
<dbReference type="GO" id="GO:0008270">
    <property type="term" value="F:zinc ion binding"/>
    <property type="evidence" value="ECO:0007669"/>
    <property type="project" value="InterPro"/>
</dbReference>
<evidence type="ECO:0000256" key="6">
    <source>
        <dbReference type="ARBA" id="ARBA00022833"/>
    </source>
</evidence>
<proteinExistence type="predicted"/>
<name>A0A370GPL9_9BACI</name>
<dbReference type="OrthoDB" id="9802228at2"/>
<dbReference type="InterPro" id="IPR035451">
    <property type="entry name" value="Ada-like_dom_sf"/>
</dbReference>
<dbReference type="InterPro" id="IPR016220">
    <property type="entry name" value="Me-P-triester_DNA_alkyl-Trfase"/>
</dbReference>
<dbReference type="Pfam" id="PF12833">
    <property type="entry name" value="HTH_18"/>
    <property type="match status" value="1"/>
</dbReference>
<reference evidence="13 14" key="1">
    <citation type="submission" date="2018-07" db="EMBL/GenBank/DDBJ databases">
        <title>Genomic Encyclopedia of Type Strains, Phase IV (KMG-IV): sequencing the most valuable type-strain genomes for metagenomic binning, comparative biology and taxonomic classification.</title>
        <authorList>
            <person name="Goeker M."/>
        </authorList>
    </citation>
    <scope>NUCLEOTIDE SEQUENCE [LARGE SCALE GENOMIC DNA]</scope>
    <source>
        <strain evidence="13 14">DSM 25281</strain>
    </source>
</reference>
<dbReference type="PANTHER" id="PTHR43280:SF2">
    <property type="entry name" value="HTH-TYPE TRANSCRIPTIONAL REGULATOR EXSA"/>
    <property type="match status" value="1"/>
</dbReference>
<dbReference type="PROSITE" id="PS01124">
    <property type="entry name" value="HTH_ARAC_FAMILY_2"/>
    <property type="match status" value="1"/>
</dbReference>
<dbReference type="InterPro" id="IPR004026">
    <property type="entry name" value="Ada_DNA_repair_Zn-bd"/>
</dbReference>
<evidence type="ECO:0000313" key="13">
    <source>
        <dbReference type="EMBL" id="RDI45672.1"/>
    </source>
</evidence>
<organism evidence="13 14">
    <name type="scientific">Falsibacillus pallidus</name>
    <dbReference type="NCBI Taxonomy" id="493781"/>
    <lineage>
        <taxon>Bacteria</taxon>
        <taxon>Bacillati</taxon>
        <taxon>Bacillota</taxon>
        <taxon>Bacilli</taxon>
        <taxon>Bacillales</taxon>
        <taxon>Bacillaceae</taxon>
        <taxon>Falsibacillus</taxon>
    </lineage>
</organism>
<dbReference type="GO" id="GO:0006307">
    <property type="term" value="P:DNA alkylation repair"/>
    <property type="evidence" value="ECO:0007669"/>
    <property type="project" value="UniProtKB-ARBA"/>
</dbReference>
<dbReference type="GO" id="GO:0003700">
    <property type="term" value="F:DNA-binding transcription factor activity"/>
    <property type="evidence" value="ECO:0007669"/>
    <property type="project" value="InterPro"/>
</dbReference>
<dbReference type="Gene3D" id="1.10.10.60">
    <property type="entry name" value="Homeodomain-like"/>
    <property type="match status" value="2"/>
</dbReference>
<dbReference type="EMBL" id="QQAY01000002">
    <property type="protein sequence ID" value="RDI45672.1"/>
    <property type="molecule type" value="Genomic_DNA"/>
</dbReference>
<keyword evidence="3 13" id="KW-0808">Transferase</keyword>
<keyword evidence="8" id="KW-0238">DNA-binding</keyword>
<keyword evidence="4" id="KW-0479">Metal-binding</keyword>
<feature type="domain" description="HTH araC/xylS-type" evidence="12">
    <location>
        <begin position="85"/>
        <end position="183"/>
    </location>
</feature>
<accession>A0A370GPL9</accession>
<keyword evidence="7" id="KW-0805">Transcription regulation</keyword>
<gene>
    <name evidence="13" type="ORF">DFR59_102304</name>
</gene>
<keyword evidence="2 13" id="KW-0489">Methyltransferase</keyword>
<dbReference type="SMART" id="SM00342">
    <property type="entry name" value="HTH_ARAC"/>
    <property type="match status" value="1"/>
</dbReference>
<evidence type="ECO:0000256" key="11">
    <source>
        <dbReference type="ARBA" id="ARBA00023204"/>
    </source>
</evidence>
<evidence type="ECO:0000256" key="4">
    <source>
        <dbReference type="ARBA" id="ARBA00022723"/>
    </source>
</evidence>
<evidence type="ECO:0000256" key="10">
    <source>
        <dbReference type="ARBA" id="ARBA00023163"/>
    </source>
</evidence>
<dbReference type="PANTHER" id="PTHR43280">
    <property type="entry name" value="ARAC-FAMILY TRANSCRIPTIONAL REGULATOR"/>
    <property type="match status" value="1"/>
</dbReference>
<evidence type="ECO:0000256" key="9">
    <source>
        <dbReference type="ARBA" id="ARBA00023159"/>
    </source>
</evidence>
<dbReference type="PIRSF" id="PIRSF000408">
    <property type="entry name" value="Alkyltransferas_AdaA"/>
    <property type="match status" value="1"/>
</dbReference>
<dbReference type="SUPFAM" id="SSF46689">
    <property type="entry name" value="Homeodomain-like"/>
    <property type="match status" value="2"/>
</dbReference>
<dbReference type="GO" id="GO:0032259">
    <property type="term" value="P:methylation"/>
    <property type="evidence" value="ECO:0007669"/>
    <property type="project" value="UniProtKB-KW"/>
</dbReference>
<dbReference type="Pfam" id="PF02805">
    <property type="entry name" value="Ada_Zn_binding"/>
    <property type="match status" value="1"/>
</dbReference>
<evidence type="ECO:0000256" key="5">
    <source>
        <dbReference type="ARBA" id="ARBA00022763"/>
    </source>
</evidence>
<evidence type="ECO:0000313" key="14">
    <source>
        <dbReference type="Proteomes" id="UP000255326"/>
    </source>
</evidence>
<evidence type="ECO:0000256" key="2">
    <source>
        <dbReference type="ARBA" id="ARBA00022603"/>
    </source>
</evidence>
<evidence type="ECO:0000256" key="8">
    <source>
        <dbReference type="ARBA" id="ARBA00023125"/>
    </source>
</evidence>
<keyword evidence="9" id="KW-0010">Activator</keyword>
<dbReference type="Proteomes" id="UP000255326">
    <property type="component" value="Unassembled WGS sequence"/>
</dbReference>
<evidence type="ECO:0000256" key="7">
    <source>
        <dbReference type="ARBA" id="ARBA00023015"/>
    </source>
</evidence>
<dbReference type="SUPFAM" id="SSF57884">
    <property type="entry name" value="Ada DNA repair protein, N-terminal domain (N-Ada 10)"/>
    <property type="match status" value="1"/>
</dbReference>
<dbReference type="AlphaFoldDB" id="A0A370GPL9"/>
<keyword evidence="10" id="KW-0804">Transcription</keyword>